<reference evidence="2" key="1">
    <citation type="submission" date="2016-11" db="UniProtKB">
        <authorList>
            <consortium name="WormBaseParasite"/>
        </authorList>
    </citation>
    <scope>IDENTIFICATION</scope>
</reference>
<keyword evidence="1" id="KW-1185">Reference proteome</keyword>
<dbReference type="Proteomes" id="UP000095283">
    <property type="component" value="Unplaced"/>
</dbReference>
<protein>
    <submittedName>
        <fullName evidence="2">MADS-box domain-containing protein</fullName>
    </submittedName>
</protein>
<name>A0A1I7XH65_HETBA</name>
<dbReference type="AlphaFoldDB" id="A0A1I7XH65"/>
<evidence type="ECO:0000313" key="1">
    <source>
        <dbReference type="Proteomes" id="UP000095283"/>
    </source>
</evidence>
<accession>A0A1I7XH65</accession>
<dbReference type="WBParaSite" id="Hba_16857">
    <property type="protein sequence ID" value="Hba_16857"/>
    <property type="gene ID" value="Hba_16857"/>
</dbReference>
<organism evidence="1 2">
    <name type="scientific">Heterorhabditis bacteriophora</name>
    <name type="common">Entomopathogenic nematode worm</name>
    <dbReference type="NCBI Taxonomy" id="37862"/>
    <lineage>
        <taxon>Eukaryota</taxon>
        <taxon>Metazoa</taxon>
        <taxon>Ecdysozoa</taxon>
        <taxon>Nematoda</taxon>
        <taxon>Chromadorea</taxon>
        <taxon>Rhabditida</taxon>
        <taxon>Rhabditina</taxon>
        <taxon>Rhabditomorpha</taxon>
        <taxon>Strongyloidea</taxon>
        <taxon>Heterorhabditidae</taxon>
        <taxon>Heterorhabditis</taxon>
    </lineage>
</organism>
<evidence type="ECO:0000313" key="2">
    <source>
        <dbReference type="WBParaSite" id="Hba_16857"/>
    </source>
</evidence>
<sequence>MSTQQRREFFQMATSANVVRGFNGGRFLIITKAHRYDYGFLSH</sequence>
<proteinExistence type="predicted"/>